<gene>
    <name evidence="1" type="ORF">SDC9_100986</name>
</gene>
<organism evidence="1">
    <name type="scientific">bioreactor metagenome</name>
    <dbReference type="NCBI Taxonomy" id="1076179"/>
    <lineage>
        <taxon>unclassified sequences</taxon>
        <taxon>metagenomes</taxon>
        <taxon>ecological metagenomes</taxon>
    </lineage>
</organism>
<accession>A0A645ALU4</accession>
<evidence type="ECO:0000313" key="1">
    <source>
        <dbReference type="EMBL" id="MPM54212.1"/>
    </source>
</evidence>
<comment type="caution">
    <text evidence="1">The sequence shown here is derived from an EMBL/GenBank/DDBJ whole genome shotgun (WGS) entry which is preliminary data.</text>
</comment>
<proteinExistence type="predicted"/>
<protein>
    <submittedName>
        <fullName evidence="1">Uncharacterized protein</fullName>
    </submittedName>
</protein>
<name>A0A645ALU4_9ZZZZ</name>
<reference evidence="1" key="1">
    <citation type="submission" date="2019-08" db="EMBL/GenBank/DDBJ databases">
        <authorList>
            <person name="Kucharzyk K."/>
            <person name="Murdoch R.W."/>
            <person name="Higgins S."/>
            <person name="Loffler F."/>
        </authorList>
    </citation>
    <scope>NUCLEOTIDE SEQUENCE</scope>
</reference>
<dbReference type="AlphaFoldDB" id="A0A645ALU4"/>
<sequence length="135" mass="14571">MGVDGTPALLGNGTESRYIGGMGVYHSREIGTCKKDETMHLRLDAQAQLRSKVLSLHGHHRDILRPEQSLVQGGRGDAEKILTDSQADVPPACGGQLPIIQAGHERGHLPTLVFELLHIHGASIACKRDPKKAKT</sequence>
<dbReference type="EMBL" id="VSSQ01014700">
    <property type="protein sequence ID" value="MPM54212.1"/>
    <property type="molecule type" value="Genomic_DNA"/>
</dbReference>